<evidence type="ECO:0000256" key="8">
    <source>
        <dbReference type="ARBA" id="ARBA00023136"/>
    </source>
</evidence>
<feature type="domain" description="Apple" evidence="14">
    <location>
        <begin position="30"/>
        <end position="106"/>
    </location>
</feature>
<dbReference type="PANTHER" id="PTHR24042">
    <property type="entry name" value="NEL HOMOLOG"/>
    <property type="match status" value="1"/>
</dbReference>
<dbReference type="Pfam" id="PF07645">
    <property type="entry name" value="EGF_CA"/>
    <property type="match status" value="2"/>
</dbReference>
<evidence type="ECO:0000256" key="5">
    <source>
        <dbReference type="ARBA" id="ARBA00022737"/>
    </source>
</evidence>
<keyword evidence="10" id="KW-0325">Glycoprotein</keyword>
<evidence type="ECO:0000256" key="7">
    <source>
        <dbReference type="ARBA" id="ARBA00022989"/>
    </source>
</evidence>
<dbReference type="SUPFAM" id="SSF57196">
    <property type="entry name" value="EGF/Laminin"/>
    <property type="match status" value="2"/>
</dbReference>
<comment type="subcellular location">
    <subcellularLocation>
        <location evidence="1">Membrane</location>
        <topology evidence="1">Single-pass type I membrane protein</topology>
    </subcellularLocation>
</comment>
<dbReference type="InterPro" id="IPR018097">
    <property type="entry name" value="EGF_Ca-bd_CS"/>
</dbReference>
<dbReference type="PROSITE" id="PS01187">
    <property type="entry name" value="EGF_CA"/>
    <property type="match status" value="1"/>
</dbReference>
<evidence type="ECO:0000256" key="9">
    <source>
        <dbReference type="ARBA" id="ARBA00023157"/>
    </source>
</evidence>
<dbReference type="Pfam" id="PF23283">
    <property type="entry name" value="D8C_UMOD"/>
    <property type="match status" value="1"/>
</dbReference>
<dbReference type="AlphaFoldDB" id="A0AAU9XU43"/>
<keyword evidence="16" id="KW-1185">Reference proteome</keyword>
<dbReference type="GO" id="GO:0008201">
    <property type="term" value="F:heparin binding"/>
    <property type="evidence" value="ECO:0007669"/>
    <property type="project" value="TreeGrafter"/>
</dbReference>
<sequence length="371" mass="40679">MICRIGLRMVLLVASLFIVHLLSATTAKQCGTEYSIFGMMLTRHSFKTMKTSSAMECLHACREDVRCQSLNYVIGKDNCELNDRTNKAKPEHFVPDSFRYHLTRDKNRVPLGSIPELPAETCREIKLSEGYAISGNYWLNSIVNGKSLLAQCDMETEDVDECSADVQICGSNANCTNTNGSYYCSCHSGFTRSGKECVDIDECTAGVHTCLLGTATCINTIGSYNCSCNLGYVGDGRTSCYLCIYLFSLSECQNPASLTEANRKETFTGVGLCDNTLGPNWFRFQGAAGNKMAATCVPTNRCGTHATGWLNGVHPTVSEAIVTRQVCFNWSGGCCNWSINIQVRNCNGYFVYNISGTPPVHPCNLRYCGAD</sequence>
<dbReference type="InterPro" id="IPR057774">
    <property type="entry name" value="D8C_UMOD/GP2/OIT3-like"/>
</dbReference>
<evidence type="ECO:0000256" key="1">
    <source>
        <dbReference type="ARBA" id="ARBA00004479"/>
    </source>
</evidence>
<keyword evidence="4 12" id="KW-0732">Signal</keyword>
<dbReference type="PROSITE" id="PS00010">
    <property type="entry name" value="ASX_HYDROXYL"/>
    <property type="match status" value="2"/>
</dbReference>
<keyword evidence="7" id="KW-1133">Transmembrane helix</keyword>
<gene>
    <name evidence="15" type="ORF">PMEA_00030004</name>
</gene>
<dbReference type="GO" id="GO:0048513">
    <property type="term" value="P:animal organ development"/>
    <property type="evidence" value="ECO:0007669"/>
    <property type="project" value="UniProtKB-ARBA"/>
</dbReference>
<evidence type="ECO:0000256" key="4">
    <source>
        <dbReference type="ARBA" id="ARBA00022729"/>
    </source>
</evidence>
<feature type="chain" id="PRO_5043336732" description="Uromodulin" evidence="12">
    <location>
        <begin position="28"/>
        <end position="371"/>
    </location>
</feature>
<dbReference type="GO" id="GO:0016020">
    <property type="term" value="C:membrane"/>
    <property type="evidence" value="ECO:0007669"/>
    <property type="project" value="UniProtKB-SubCell"/>
</dbReference>
<evidence type="ECO:0000256" key="2">
    <source>
        <dbReference type="ARBA" id="ARBA00022536"/>
    </source>
</evidence>
<dbReference type="GO" id="GO:0005509">
    <property type="term" value="F:calcium ion binding"/>
    <property type="evidence" value="ECO:0007669"/>
    <property type="project" value="InterPro"/>
</dbReference>
<keyword evidence="6" id="KW-0106">Calcium</keyword>
<dbReference type="InterPro" id="IPR000152">
    <property type="entry name" value="EGF-type_Asp/Asn_hydroxyl_site"/>
</dbReference>
<proteinExistence type="predicted"/>
<keyword evidence="5" id="KW-0677">Repeat</keyword>
<dbReference type="GO" id="GO:0048731">
    <property type="term" value="P:system development"/>
    <property type="evidence" value="ECO:0007669"/>
    <property type="project" value="UniProtKB-ARBA"/>
</dbReference>
<comment type="caution">
    <text evidence="11">Lacks conserved residue(s) required for the propagation of feature annotation.</text>
</comment>
<keyword evidence="3" id="KW-0812">Transmembrane</keyword>
<dbReference type="InterPro" id="IPR049883">
    <property type="entry name" value="NOTCH1_EGF-like"/>
</dbReference>
<dbReference type="PANTHER" id="PTHR24042:SF5">
    <property type="entry name" value="EGF-LIKE CALCIUM-BINDING DOMAIN-CONTAINING PROTEIN"/>
    <property type="match status" value="1"/>
</dbReference>
<comment type="caution">
    <text evidence="15">The sequence shown here is derived from an EMBL/GenBank/DDBJ whole genome shotgun (WGS) entry which is preliminary data.</text>
</comment>
<evidence type="ECO:0008006" key="17">
    <source>
        <dbReference type="Google" id="ProtNLM"/>
    </source>
</evidence>
<dbReference type="EMBL" id="CALNXJ010000064">
    <property type="protein sequence ID" value="CAH3157475.1"/>
    <property type="molecule type" value="Genomic_DNA"/>
</dbReference>
<evidence type="ECO:0000259" key="13">
    <source>
        <dbReference type="PROSITE" id="PS50026"/>
    </source>
</evidence>
<dbReference type="Pfam" id="PF00024">
    <property type="entry name" value="PAN_1"/>
    <property type="match status" value="1"/>
</dbReference>
<dbReference type="Gene3D" id="2.10.25.10">
    <property type="entry name" value="Laminin"/>
    <property type="match status" value="2"/>
</dbReference>
<name>A0AAU9XU43_9CNID</name>
<reference evidence="15 16" key="1">
    <citation type="submission" date="2022-05" db="EMBL/GenBank/DDBJ databases">
        <authorList>
            <consortium name="Genoscope - CEA"/>
            <person name="William W."/>
        </authorList>
    </citation>
    <scope>NUCLEOTIDE SEQUENCE [LARGE SCALE GENOMIC DNA]</scope>
</reference>
<accession>A0AAU9XU43</accession>
<dbReference type="InterPro" id="IPR051586">
    <property type="entry name" value="PKC-binding_NELL"/>
</dbReference>
<dbReference type="InterPro" id="IPR001881">
    <property type="entry name" value="EGF-like_Ca-bd_dom"/>
</dbReference>
<dbReference type="GO" id="GO:0005615">
    <property type="term" value="C:extracellular space"/>
    <property type="evidence" value="ECO:0007669"/>
    <property type="project" value="TreeGrafter"/>
</dbReference>
<evidence type="ECO:0000256" key="11">
    <source>
        <dbReference type="PROSITE-ProRule" id="PRU00076"/>
    </source>
</evidence>
<protein>
    <recommendedName>
        <fullName evidence="17">Uromodulin</fullName>
    </recommendedName>
</protein>
<keyword evidence="9" id="KW-1015">Disulfide bond</keyword>
<feature type="signal peptide" evidence="12">
    <location>
        <begin position="1"/>
        <end position="27"/>
    </location>
</feature>
<dbReference type="InterPro" id="IPR003609">
    <property type="entry name" value="Pan_app"/>
</dbReference>
<feature type="domain" description="EGF-like" evidence="13">
    <location>
        <begin position="199"/>
        <end position="241"/>
    </location>
</feature>
<dbReference type="FunFam" id="2.10.25.10:FF:000202">
    <property type="entry name" value="Multiple epidermal growth factor-like domains 8"/>
    <property type="match status" value="1"/>
</dbReference>
<feature type="domain" description="EGF-like" evidence="13">
    <location>
        <begin position="158"/>
        <end position="198"/>
    </location>
</feature>
<keyword evidence="8" id="KW-0472">Membrane</keyword>
<dbReference type="SMART" id="SM00179">
    <property type="entry name" value="EGF_CA"/>
    <property type="match status" value="2"/>
</dbReference>
<dbReference type="SUPFAM" id="SSF57414">
    <property type="entry name" value="Hairpin loop containing domain-like"/>
    <property type="match status" value="1"/>
</dbReference>
<evidence type="ECO:0000259" key="14">
    <source>
        <dbReference type="PROSITE" id="PS50948"/>
    </source>
</evidence>
<dbReference type="Proteomes" id="UP001159428">
    <property type="component" value="Unassembled WGS sequence"/>
</dbReference>
<evidence type="ECO:0000256" key="10">
    <source>
        <dbReference type="ARBA" id="ARBA00023180"/>
    </source>
</evidence>
<evidence type="ECO:0000313" key="15">
    <source>
        <dbReference type="EMBL" id="CAH3157475.1"/>
    </source>
</evidence>
<keyword evidence="2 11" id="KW-0245">EGF-like domain</keyword>
<dbReference type="SMART" id="SM00181">
    <property type="entry name" value="EGF"/>
    <property type="match status" value="2"/>
</dbReference>
<dbReference type="PROSITE" id="PS50026">
    <property type="entry name" value="EGF_3"/>
    <property type="match status" value="2"/>
</dbReference>
<dbReference type="PROSITE" id="PS01186">
    <property type="entry name" value="EGF_2"/>
    <property type="match status" value="2"/>
</dbReference>
<dbReference type="Gene3D" id="3.50.4.10">
    <property type="entry name" value="Hepatocyte Growth Factor"/>
    <property type="match status" value="1"/>
</dbReference>
<organism evidence="15 16">
    <name type="scientific">Pocillopora meandrina</name>
    <dbReference type="NCBI Taxonomy" id="46732"/>
    <lineage>
        <taxon>Eukaryota</taxon>
        <taxon>Metazoa</taxon>
        <taxon>Cnidaria</taxon>
        <taxon>Anthozoa</taxon>
        <taxon>Hexacorallia</taxon>
        <taxon>Scleractinia</taxon>
        <taxon>Astrocoeniina</taxon>
        <taxon>Pocilloporidae</taxon>
        <taxon>Pocillopora</taxon>
    </lineage>
</organism>
<dbReference type="PROSITE" id="PS50948">
    <property type="entry name" value="PAN"/>
    <property type="match status" value="1"/>
</dbReference>
<dbReference type="FunFam" id="2.10.25.10:FF:000038">
    <property type="entry name" value="Fibrillin 2"/>
    <property type="match status" value="1"/>
</dbReference>
<evidence type="ECO:0000256" key="3">
    <source>
        <dbReference type="ARBA" id="ARBA00022692"/>
    </source>
</evidence>
<dbReference type="InterPro" id="IPR000742">
    <property type="entry name" value="EGF"/>
</dbReference>
<evidence type="ECO:0000256" key="12">
    <source>
        <dbReference type="SAM" id="SignalP"/>
    </source>
</evidence>
<evidence type="ECO:0000313" key="16">
    <source>
        <dbReference type="Proteomes" id="UP001159428"/>
    </source>
</evidence>
<dbReference type="CDD" id="cd00054">
    <property type="entry name" value="EGF_CA"/>
    <property type="match status" value="2"/>
</dbReference>
<evidence type="ECO:0000256" key="6">
    <source>
        <dbReference type="ARBA" id="ARBA00022837"/>
    </source>
</evidence>